<dbReference type="Proteomes" id="UP000233100">
    <property type="component" value="Chromosome 6"/>
</dbReference>
<reference evidence="2" key="2">
    <citation type="submission" date="2025-08" db="UniProtKB">
        <authorList>
            <consortium name="Ensembl"/>
        </authorList>
    </citation>
    <scope>IDENTIFICATION</scope>
</reference>
<feature type="signal peptide" evidence="1">
    <location>
        <begin position="1"/>
        <end position="21"/>
    </location>
</feature>
<evidence type="ECO:0008006" key="4">
    <source>
        <dbReference type="Google" id="ProtNLM"/>
    </source>
</evidence>
<evidence type="ECO:0000313" key="2">
    <source>
        <dbReference type="Ensembl" id="ENSMFAP00000063091.1"/>
    </source>
</evidence>
<keyword evidence="1" id="KW-0732">Signal</keyword>
<keyword evidence="3" id="KW-1185">Reference proteome</keyword>
<protein>
    <recommendedName>
        <fullName evidence="4">Secreted protein</fullName>
    </recommendedName>
</protein>
<accession>A0A7N9DDV3</accession>
<feature type="chain" id="PRO_5031175628" description="Secreted protein" evidence="1">
    <location>
        <begin position="22"/>
        <end position="84"/>
    </location>
</feature>
<sequence length="84" mass="9648">MRKTFVVNFFFFFFFETESHAVAQAGVQWRDLGSLQAPPPGFPPFSCLSLLSSWDYRRPPPRPANFFVFLVETGFHCGLDLLTL</sequence>
<reference evidence="2 3" key="1">
    <citation type="submission" date="2013-03" db="EMBL/GenBank/DDBJ databases">
        <authorList>
            <person name="Warren W."/>
            <person name="Wilson R.K."/>
        </authorList>
    </citation>
    <scope>NUCLEOTIDE SEQUENCE</scope>
</reference>
<dbReference type="Ensembl" id="ENSMFAT00000075230.1">
    <property type="protein sequence ID" value="ENSMFAP00000063091.1"/>
    <property type="gene ID" value="ENSMFAG00000051046.1"/>
</dbReference>
<dbReference type="PANTHER" id="PTHR46254:SF7">
    <property type="entry name" value="PI4-KINASE N-TERMINAL DOMAIN-CONTAINING PROTEIN"/>
    <property type="match status" value="1"/>
</dbReference>
<dbReference type="AlphaFoldDB" id="A0A7N9DDV3"/>
<dbReference type="PANTHER" id="PTHR46254">
    <property type="entry name" value="PROTEIN GVQW1-RELATED"/>
    <property type="match status" value="1"/>
</dbReference>
<reference evidence="2" key="3">
    <citation type="submission" date="2025-09" db="UniProtKB">
        <authorList>
            <consortium name="Ensembl"/>
        </authorList>
    </citation>
    <scope>IDENTIFICATION</scope>
</reference>
<organism evidence="2 3">
    <name type="scientific">Macaca fascicularis</name>
    <name type="common">Crab-eating macaque</name>
    <name type="synonym">Cynomolgus monkey</name>
    <dbReference type="NCBI Taxonomy" id="9541"/>
    <lineage>
        <taxon>Eukaryota</taxon>
        <taxon>Metazoa</taxon>
        <taxon>Chordata</taxon>
        <taxon>Craniata</taxon>
        <taxon>Vertebrata</taxon>
        <taxon>Euteleostomi</taxon>
        <taxon>Mammalia</taxon>
        <taxon>Eutheria</taxon>
        <taxon>Euarchontoglires</taxon>
        <taxon>Primates</taxon>
        <taxon>Haplorrhini</taxon>
        <taxon>Catarrhini</taxon>
        <taxon>Cercopithecidae</taxon>
        <taxon>Cercopithecinae</taxon>
        <taxon>Macaca</taxon>
    </lineage>
</organism>
<dbReference type="GeneTree" id="ENSGT00940000167556"/>
<evidence type="ECO:0000313" key="3">
    <source>
        <dbReference type="Proteomes" id="UP000233100"/>
    </source>
</evidence>
<evidence type="ECO:0000256" key="1">
    <source>
        <dbReference type="SAM" id="SignalP"/>
    </source>
</evidence>
<name>A0A7N9DDV3_MACFA</name>
<proteinExistence type="predicted"/>